<sequence length="95" mass="10721">MSLETDKASAPTTHNGDCFLLCTYNAETVTSDPDQYALLQVCGHFEFHAIAHKRRKARRPAYTSQMTEPSSFVARNFRYEMSETLALSCTDIIPN</sequence>
<reference evidence="1" key="1">
    <citation type="submission" date="2012-09" db="EMBL/GenBank/DDBJ databases">
        <authorList>
            <person name="Martin A.A."/>
        </authorList>
    </citation>
    <scope>NUCLEOTIDE SEQUENCE</scope>
</reference>
<reference evidence="2" key="2">
    <citation type="submission" date="2017-02" db="UniProtKB">
        <authorList>
            <consortium name="WormBaseParasite"/>
        </authorList>
    </citation>
    <scope>IDENTIFICATION</scope>
</reference>
<proteinExistence type="predicted"/>
<dbReference type="AlphaFoldDB" id="A0A0K0DJ64"/>
<evidence type="ECO:0000313" key="1">
    <source>
        <dbReference type="Proteomes" id="UP000035642"/>
    </source>
</evidence>
<organism evidence="1 2">
    <name type="scientific">Angiostrongylus cantonensis</name>
    <name type="common">Rat lungworm</name>
    <dbReference type="NCBI Taxonomy" id="6313"/>
    <lineage>
        <taxon>Eukaryota</taxon>
        <taxon>Metazoa</taxon>
        <taxon>Ecdysozoa</taxon>
        <taxon>Nematoda</taxon>
        <taxon>Chromadorea</taxon>
        <taxon>Rhabditida</taxon>
        <taxon>Rhabditina</taxon>
        <taxon>Rhabditomorpha</taxon>
        <taxon>Strongyloidea</taxon>
        <taxon>Metastrongylidae</taxon>
        <taxon>Angiostrongylus</taxon>
    </lineage>
</organism>
<name>A0A0K0DJ64_ANGCA</name>
<accession>A0A0K0DJ64</accession>
<dbReference type="Proteomes" id="UP000035642">
    <property type="component" value="Unassembled WGS sequence"/>
</dbReference>
<dbReference type="WBParaSite" id="ACAC_0001141201-mRNA-1">
    <property type="protein sequence ID" value="ACAC_0001141201-mRNA-1"/>
    <property type="gene ID" value="ACAC_0001141201"/>
</dbReference>
<evidence type="ECO:0000313" key="2">
    <source>
        <dbReference type="WBParaSite" id="ACAC_0001141201-mRNA-1"/>
    </source>
</evidence>
<keyword evidence="1" id="KW-1185">Reference proteome</keyword>
<protein>
    <submittedName>
        <fullName evidence="2">Uncharacterized protein</fullName>
    </submittedName>
</protein>